<proteinExistence type="predicted"/>
<keyword evidence="2" id="KW-1185">Reference proteome</keyword>
<dbReference type="Proteomes" id="UP001732700">
    <property type="component" value="Chromosome 7C"/>
</dbReference>
<name>A0ACD6A0K5_AVESA</name>
<organism evidence="1 2">
    <name type="scientific">Avena sativa</name>
    <name type="common">Oat</name>
    <dbReference type="NCBI Taxonomy" id="4498"/>
    <lineage>
        <taxon>Eukaryota</taxon>
        <taxon>Viridiplantae</taxon>
        <taxon>Streptophyta</taxon>
        <taxon>Embryophyta</taxon>
        <taxon>Tracheophyta</taxon>
        <taxon>Spermatophyta</taxon>
        <taxon>Magnoliopsida</taxon>
        <taxon>Liliopsida</taxon>
        <taxon>Poales</taxon>
        <taxon>Poaceae</taxon>
        <taxon>BOP clade</taxon>
        <taxon>Pooideae</taxon>
        <taxon>Poodae</taxon>
        <taxon>Poeae</taxon>
        <taxon>Poeae Chloroplast Group 1 (Aveneae type)</taxon>
        <taxon>Aveninae</taxon>
        <taxon>Avena</taxon>
    </lineage>
</organism>
<sequence length="176" mass="18910">MTHRDRESHAERPLAPGRIPFPDCVPIDAGAGFIIGGTGGSVFHFLRAFRRSPGGCRLAGGAQAVRANAPRLAGTWVGLFVAFSAVDYAMYSARRKDDPWNHIAAFACARGLHHRRKGLKGAMGSALVGAVCWGLVEVWQISMDARIADPYRKNLKDRWSPLPAACSDGDSARAAP</sequence>
<evidence type="ECO:0000313" key="2">
    <source>
        <dbReference type="Proteomes" id="UP001732700"/>
    </source>
</evidence>
<evidence type="ECO:0000313" key="1">
    <source>
        <dbReference type="EnsemblPlants" id="AVESA.00010b.r2.7CG0702630.1.CDS.1"/>
    </source>
</evidence>
<protein>
    <submittedName>
        <fullName evidence="1">Uncharacterized protein</fullName>
    </submittedName>
</protein>
<accession>A0ACD6A0K5</accession>
<dbReference type="EnsemblPlants" id="AVESA.00010b.r2.7CG0702630.1">
    <property type="protein sequence ID" value="AVESA.00010b.r2.7CG0702630.1.CDS.1"/>
    <property type="gene ID" value="AVESA.00010b.r2.7CG0702630"/>
</dbReference>
<reference evidence="1" key="1">
    <citation type="submission" date="2021-05" db="EMBL/GenBank/DDBJ databases">
        <authorList>
            <person name="Scholz U."/>
            <person name="Mascher M."/>
            <person name="Fiebig A."/>
        </authorList>
    </citation>
    <scope>NUCLEOTIDE SEQUENCE [LARGE SCALE GENOMIC DNA]</scope>
</reference>
<reference evidence="1" key="2">
    <citation type="submission" date="2025-09" db="UniProtKB">
        <authorList>
            <consortium name="EnsemblPlants"/>
        </authorList>
    </citation>
    <scope>IDENTIFICATION</scope>
</reference>